<gene>
    <name evidence="3" type="ORF">SCHCODRAFT_255383</name>
</gene>
<proteinExistence type="predicted"/>
<dbReference type="VEuPathDB" id="FungiDB:SCHCODRAFT_02612549"/>
<dbReference type="InterPro" id="IPR009571">
    <property type="entry name" value="SUR7/Rim9-like_fungi"/>
</dbReference>
<organism evidence="4">
    <name type="scientific">Schizophyllum commune (strain H4-8 / FGSC 9210)</name>
    <name type="common">Split gill fungus</name>
    <dbReference type="NCBI Taxonomy" id="578458"/>
    <lineage>
        <taxon>Eukaryota</taxon>
        <taxon>Fungi</taxon>
        <taxon>Dikarya</taxon>
        <taxon>Basidiomycota</taxon>
        <taxon>Agaricomycotina</taxon>
        <taxon>Agaricomycetes</taxon>
        <taxon>Agaricomycetidae</taxon>
        <taxon>Agaricales</taxon>
        <taxon>Schizophyllaceae</taxon>
        <taxon>Schizophyllum</taxon>
    </lineage>
</organism>
<dbReference type="RefSeq" id="XP_003037139.1">
    <property type="nucleotide sequence ID" value="XM_003037093.1"/>
</dbReference>
<evidence type="ECO:0000256" key="2">
    <source>
        <dbReference type="SAM" id="SignalP"/>
    </source>
</evidence>
<dbReference type="Gene3D" id="1.20.140.150">
    <property type="match status" value="1"/>
</dbReference>
<dbReference type="KEGG" id="scm:SCHCO_02612549"/>
<feature type="transmembrane region" description="Helical" evidence="1">
    <location>
        <begin position="235"/>
        <end position="255"/>
    </location>
</feature>
<accession>D8PNB8</accession>
<keyword evidence="1" id="KW-0812">Transmembrane</keyword>
<feature type="transmembrane region" description="Helical" evidence="1">
    <location>
        <begin position="152"/>
        <end position="170"/>
    </location>
</feature>
<dbReference type="HOGENOM" id="CLU_094315_0_0_1"/>
<protein>
    <recommendedName>
        <fullName evidence="5">Actin cortical patch SUR7/pH-response regulator pali</fullName>
    </recommendedName>
</protein>
<dbReference type="Proteomes" id="UP000007431">
    <property type="component" value="Unassembled WGS sequence"/>
</dbReference>
<dbReference type="OrthoDB" id="3349852at2759"/>
<dbReference type="PANTHER" id="PTHR28019">
    <property type="entry name" value="CELL MEMBRANE PROTEIN YLR413W-RELATED"/>
    <property type="match status" value="1"/>
</dbReference>
<feature type="chain" id="PRO_5003120197" description="Actin cortical patch SUR7/pH-response regulator pali" evidence="2">
    <location>
        <begin position="27"/>
        <end position="262"/>
    </location>
</feature>
<dbReference type="AlphaFoldDB" id="D8PNB8"/>
<evidence type="ECO:0000313" key="3">
    <source>
        <dbReference type="EMBL" id="EFJ02237.1"/>
    </source>
</evidence>
<dbReference type="GeneID" id="9589742"/>
<keyword evidence="4" id="KW-1185">Reference proteome</keyword>
<dbReference type="eggNOG" id="ENOG502S1TA">
    <property type="taxonomic scope" value="Eukaryota"/>
</dbReference>
<keyword evidence="1" id="KW-1133">Transmembrane helix</keyword>
<dbReference type="InParanoid" id="D8PNB8"/>
<evidence type="ECO:0000313" key="4">
    <source>
        <dbReference type="Proteomes" id="UP000007431"/>
    </source>
</evidence>
<dbReference type="GO" id="GO:0031505">
    <property type="term" value="P:fungal-type cell wall organization"/>
    <property type="evidence" value="ECO:0007669"/>
    <property type="project" value="TreeGrafter"/>
</dbReference>
<feature type="transmembrane region" description="Helical" evidence="1">
    <location>
        <begin position="177"/>
        <end position="203"/>
    </location>
</feature>
<name>D8PNB8_SCHCM</name>
<dbReference type="InterPro" id="IPR052413">
    <property type="entry name" value="SUR7_domain"/>
</dbReference>
<evidence type="ECO:0000256" key="1">
    <source>
        <dbReference type="SAM" id="Phobius"/>
    </source>
</evidence>
<dbReference type="PANTHER" id="PTHR28019:SF2">
    <property type="entry name" value="CELL MEMBRANE PROTEIN YLR413W-RELATED"/>
    <property type="match status" value="1"/>
</dbReference>
<reference evidence="3 4" key="1">
    <citation type="journal article" date="2010" name="Nat. Biotechnol.">
        <title>Genome sequence of the model mushroom Schizophyllum commune.</title>
        <authorList>
            <person name="Ohm R.A."/>
            <person name="de Jong J.F."/>
            <person name="Lugones L.G."/>
            <person name="Aerts A."/>
            <person name="Kothe E."/>
            <person name="Stajich J.E."/>
            <person name="de Vries R.P."/>
            <person name="Record E."/>
            <person name="Levasseur A."/>
            <person name="Baker S.E."/>
            <person name="Bartholomew K.A."/>
            <person name="Coutinho P.M."/>
            <person name="Erdmann S."/>
            <person name="Fowler T.J."/>
            <person name="Gathman A.C."/>
            <person name="Lombard V."/>
            <person name="Henrissat B."/>
            <person name="Knabe N."/>
            <person name="Kuees U."/>
            <person name="Lilly W.W."/>
            <person name="Lindquist E."/>
            <person name="Lucas S."/>
            <person name="Magnuson J.K."/>
            <person name="Piumi F."/>
            <person name="Raudaskoski M."/>
            <person name="Salamov A."/>
            <person name="Schmutz J."/>
            <person name="Schwarze F.W.M.R."/>
            <person name="vanKuyk P.A."/>
            <person name="Horton J.S."/>
            <person name="Grigoriev I.V."/>
            <person name="Woesten H.A.B."/>
        </authorList>
    </citation>
    <scope>NUCLEOTIDE SEQUENCE [LARGE SCALE GENOMIC DNA]</scope>
    <source>
        <strain evidence="4">H4-8 / FGSC 9210</strain>
    </source>
</reference>
<keyword evidence="1" id="KW-0472">Membrane</keyword>
<feature type="signal peptide" evidence="2">
    <location>
        <begin position="1"/>
        <end position="26"/>
    </location>
</feature>
<keyword evidence="2" id="KW-0732">Signal</keyword>
<evidence type="ECO:0008006" key="5">
    <source>
        <dbReference type="Google" id="ProtNLM"/>
    </source>
</evidence>
<dbReference type="GO" id="GO:0005886">
    <property type="term" value="C:plasma membrane"/>
    <property type="evidence" value="ECO:0007669"/>
    <property type="project" value="InterPro"/>
</dbReference>
<dbReference type="Pfam" id="PF06687">
    <property type="entry name" value="SUR7"/>
    <property type="match status" value="1"/>
</dbReference>
<dbReference type="EMBL" id="GL377302">
    <property type="protein sequence ID" value="EFJ02237.1"/>
    <property type="molecule type" value="Genomic_DNA"/>
</dbReference>
<sequence length="262" mass="28660">MRGEICVSFGFVLSVASLCLLIVTHCGQINTDKVPNKVSMAQLNTSGYADTLEVALLDPVEGLYASNASAPLGEQQGLRELYRWGMYSYGGFININETTHNGTISNKTAGYQYRPYDALLSDMPEHYRVITDAIITDMSFTDSSYLGSMTKAAYWMLLLATITTFLAAVTGVIKRSYLFFFSTAMSIISALLLLIGCTVYTVAVKKSQIINDFTIESQSTGEDTPLGLVVSVGEGIYLIWAAFVLTFVSVIPYMLSCCTYRG</sequence>
<dbReference type="OMA" id="MISCCTY"/>
<dbReference type="GO" id="GO:0051285">
    <property type="term" value="C:cell cortex of cell tip"/>
    <property type="evidence" value="ECO:0007669"/>
    <property type="project" value="TreeGrafter"/>
</dbReference>